<evidence type="ECO:0000313" key="1">
    <source>
        <dbReference type="EMBL" id="TQM30362.1"/>
    </source>
</evidence>
<organism evidence="1 2">
    <name type="scientific">Nocardia bhagyanarayanae</name>
    <dbReference type="NCBI Taxonomy" id="1215925"/>
    <lineage>
        <taxon>Bacteria</taxon>
        <taxon>Bacillati</taxon>
        <taxon>Actinomycetota</taxon>
        <taxon>Actinomycetes</taxon>
        <taxon>Mycobacteriales</taxon>
        <taxon>Nocardiaceae</taxon>
        <taxon>Nocardia</taxon>
    </lineage>
</organism>
<comment type="caution">
    <text evidence="1">The sequence shown here is derived from an EMBL/GenBank/DDBJ whole genome shotgun (WGS) entry which is preliminary data.</text>
</comment>
<accession>A0A543F962</accession>
<dbReference type="AlphaFoldDB" id="A0A543F962"/>
<proteinExistence type="predicted"/>
<gene>
    <name evidence="1" type="ORF">FB390_1986</name>
</gene>
<name>A0A543F962_9NOCA</name>
<protein>
    <submittedName>
        <fullName evidence="1">Uncharacterized protein</fullName>
    </submittedName>
</protein>
<dbReference type="RefSeq" id="WP_185756985.1">
    <property type="nucleotide sequence ID" value="NZ_VFPG01000001.1"/>
</dbReference>
<dbReference type="EMBL" id="VFPG01000001">
    <property type="protein sequence ID" value="TQM30362.1"/>
    <property type="molecule type" value="Genomic_DNA"/>
</dbReference>
<dbReference type="Proteomes" id="UP000316331">
    <property type="component" value="Unassembled WGS sequence"/>
</dbReference>
<reference evidence="1 2" key="1">
    <citation type="submission" date="2019-06" db="EMBL/GenBank/DDBJ databases">
        <title>Sequencing the genomes of 1000 actinobacteria strains.</title>
        <authorList>
            <person name="Klenk H.-P."/>
        </authorList>
    </citation>
    <scope>NUCLEOTIDE SEQUENCE [LARGE SCALE GENOMIC DNA]</scope>
    <source>
        <strain evidence="1 2">DSM 103495</strain>
    </source>
</reference>
<keyword evidence="2" id="KW-1185">Reference proteome</keyword>
<sequence>MSNGRCTECGRHGIPILYGLPATHARVLAAAGLLRLGGCVVTDDDPNWVCPSCAHMWSDPEGALRELYLLFGRARHAMPRSS</sequence>
<evidence type="ECO:0000313" key="2">
    <source>
        <dbReference type="Proteomes" id="UP000316331"/>
    </source>
</evidence>